<feature type="active site" description="Tele-AMP-histidine intermediate" evidence="1">
    <location>
        <position position="98"/>
    </location>
</feature>
<dbReference type="InterPro" id="IPR036265">
    <property type="entry name" value="HIT-like_sf"/>
</dbReference>
<evidence type="ECO:0000256" key="1">
    <source>
        <dbReference type="PIRSR" id="PIRSR601310-1"/>
    </source>
</evidence>
<dbReference type="GO" id="GO:0009117">
    <property type="term" value="P:nucleotide metabolic process"/>
    <property type="evidence" value="ECO:0007669"/>
    <property type="project" value="TreeGrafter"/>
</dbReference>
<dbReference type="Proteomes" id="UP000233414">
    <property type="component" value="Unassembled WGS sequence"/>
</dbReference>
<evidence type="ECO:0000313" key="6">
    <source>
        <dbReference type="Proteomes" id="UP000233414"/>
    </source>
</evidence>
<dbReference type="InterPro" id="IPR019808">
    <property type="entry name" value="Histidine_triad_CS"/>
</dbReference>
<dbReference type="SUPFAM" id="SSF54197">
    <property type="entry name" value="HIT-like"/>
    <property type="match status" value="1"/>
</dbReference>
<feature type="domain" description="HIT" evidence="4">
    <location>
        <begin position="4"/>
        <end position="111"/>
    </location>
</feature>
<dbReference type="PRINTS" id="PR00332">
    <property type="entry name" value="HISTRIAD"/>
</dbReference>
<evidence type="ECO:0000313" key="5">
    <source>
        <dbReference type="EMBL" id="PKL72030.1"/>
    </source>
</evidence>
<dbReference type="PROSITE" id="PS51084">
    <property type="entry name" value="HIT_2"/>
    <property type="match status" value="1"/>
</dbReference>
<dbReference type="AlphaFoldDB" id="A0A2N1UMR2"/>
<organism evidence="5 6">
    <name type="scientific">Candidatus Kuenenbacteria bacterium HGW-Kuenenbacteria-1</name>
    <dbReference type="NCBI Taxonomy" id="2013812"/>
    <lineage>
        <taxon>Bacteria</taxon>
        <taxon>Candidatus Kueneniibacteriota</taxon>
    </lineage>
</organism>
<feature type="short sequence motif" description="Histidine triad motif" evidence="2 3">
    <location>
        <begin position="96"/>
        <end position="100"/>
    </location>
</feature>
<dbReference type="InterPro" id="IPR001310">
    <property type="entry name" value="Histidine_triad_HIT"/>
</dbReference>
<proteinExistence type="predicted"/>
<sequence length="135" mass="15362">MACVFCKIIKKEIPYYGIYEDESVLAFLDIAPVNYGHTIVVPKKHYANFEEISDEELCKVIKVVKKIGKAIIKGLKIRGYNIFVNNNPVAGQVISHMHFHVVPRTEEDGLQLWAQGKYEEGEAEKVMKKIQLGLI</sequence>
<gene>
    <name evidence="5" type="ORF">CVV26_03270</name>
</gene>
<evidence type="ECO:0000256" key="2">
    <source>
        <dbReference type="PIRSR" id="PIRSR601310-3"/>
    </source>
</evidence>
<reference evidence="5 6" key="1">
    <citation type="journal article" date="2017" name="ISME J.">
        <title>Potential for microbial H2 and metal transformations associated with novel bacteria and archaea in deep terrestrial subsurface sediments.</title>
        <authorList>
            <person name="Hernsdorf A.W."/>
            <person name="Amano Y."/>
            <person name="Miyakawa K."/>
            <person name="Ise K."/>
            <person name="Suzuki Y."/>
            <person name="Anantharaman K."/>
            <person name="Probst A."/>
            <person name="Burstein D."/>
            <person name="Thomas B.C."/>
            <person name="Banfield J.F."/>
        </authorList>
    </citation>
    <scope>NUCLEOTIDE SEQUENCE [LARGE SCALE GENOMIC DNA]</scope>
    <source>
        <strain evidence="5">HGW-Kuenenbacteria-1</strain>
    </source>
</reference>
<name>A0A2N1UMR2_9BACT</name>
<dbReference type="PANTHER" id="PTHR46648:SF1">
    <property type="entry name" value="ADENOSINE 5'-MONOPHOSPHORAMIDASE HNT1"/>
    <property type="match status" value="1"/>
</dbReference>
<protein>
    <submittedName>
        <fullName evidence="5">HIT family protein</fullName>
    </submittedName>
</protein>
<accession>A0A2N1UMR2</accession>
<dbReference type="PANTHER" id="PTHR46648">
    <property type="entry name" value="HIT FAMILY PROTEIN 1"/>
    <property type="match status" value="1"/>
</dbReference>
<comment type="caution">
    <text evidence="5">The sequence shown here is derived from an EMBL/GenBank/DDBJ whole genome shotgun (WGS) entry which is preliminary data.</text>
</comment>
<dbReference type="InterPro" id="IPR039384">
    <property type="entry name" value="HINT"/>
</dbReference>
<dbReference type="Pfam" id="PF01230">
    <property type="entry name" value="HIT"/>
    <property type="match status" value="1"/>
</dbReference>
<evidence type="ECO:0000259" key="4">
    <source>
        <dbReference type="PROSITE" id="PS51084"/>
    </source>
</evidence>
<dbReference type="GO" id="GO:0003824">
    <property type="term" value="F:catalytic activity"/>
    <property type="evidence" value="ECO:0007669"/>
    <property type="project" value="InterPro"/>
</dbReference>
<dbReference type="CDD" id="cd01277">
    <property type="entry name" value="HINT_subgroup"/>
    <property type="match status" value="1"/>
</dbReference>
<dbReference type="EMBL" id="PGYQ01000020">
    <property type="protein sequence ID" value="PKL72030.1"/>
    <property type="molecule type" value="Genomic_DNA"/>
</dbReference>
<dbReference type="InterPro" id="IPR011146">
    <property type="entry name" value="HIT-like"/>
</dbReference>
<dbReference type="PROSITE" id="PS00892">
    <property type="entry name" value="HIT_1"/>
    <property type="match status" value="1"/>
</dbReference>
<dbReference type="Gene3D" id="3.30.428.10">
    <property type="entry name" value="HIT-like"/>
    <property type="match status" value="1"/>
</dbReference>
<evidence type="ECO:0000256" key="3">
    <source>
        <dbReference type="PROSITE-ProRule" id="PRU00464"/>
    </source>
</evidence>